<protein>
    <recommendedName>
        <fullName evidence="4">Integral membrane protein</fullName>
    </recommendedName>
</protein>
<name>A0A066UE83_9PSEU</name>
<sequence length="198" mass="20047">MLHSRWSRAAGYAAPGLALAASGLAHPLALGPASAPWWTTLHVVLLPVFPLLAVAQWLLLSSAPAALRRPGRLAAFGFAAFYGGLDAVAGIAAGTVVHTEHAVTPVTGAVFGIGDTLGHIGALCFLAANALIVAAVAREASWRAAPGAAVLLAASVSFFDSHIFWPRGVLTMLVVAAGMFLLAAARKPLPAKTSGSTG</sequence>
<feature type="transmembrane region" description="Helical" evidence="1">
    <location>
        <begin position="117"/>
        <end position="137"/>
    </location>
</feature>
<dbReference type="AlphaFoldDB" id="A0A066UE83"/>
<evidence type="ECO:0000256" key="1">
    <source>
        <dbReference type="SAM" id="Phobius"/>
    </source>
</evidence>
<evidence type="ECO:0000313" key="2">
    <source>
        <dbReference type="EMBL" id="KDN22479.1"/>
    </source>
</evidence>
<dbReference type="OrthoDB" id="3785831at2"/>
<accession>A0A066UE83</accession>
<dbReference type="RefSeq" id="WP_043778424.1">
    <property type="nucleotide sequence ID" value="NZ_JMQI01000019.1"/>
</dbReference>
<keyword evidence="3" id="KW-1185">Reference proteome</keyword>
<feature type="transmembrane region" description="Helical" evidence="1">
    <location>
        <begin position="144"/>
        <end position="163"/>
    </location>
</feature>
<evidence type="ECO:0000313" key="3">
    <source>
        <dbReference type="Proteomes" id="UP000027345"/>
    </source>
</evidence>
<keyword evidence="1" id="KW-1133">Transmembrane helix</keyword>
<feature type="transmembrane region" description="Helical" evidence="1">
    <location>
        <begin position="169"/>
        <end position="185"/>
    </location>
</feature>
<organism evidence="2 3">
    <name type="scientific">Amycolatopsis rifamycinica</name>
    <dbReference type="NCBI Taxonomy" id="287986"/>
    <lineage>
        <taxon>Bacteria</taxon>
        <taxon>Bacillati</taxon>
        <taxon>Actinomycetota</taxon>
        <taxon>Actinomycetes</taxon>
        <taxon>Pseudonocardiales</taxon>
        <taxon>Pseudonocardiaceae</taxon>
        <taxon>Amycolatopsis</taxon>
    </lineage>
</organism>
<keyword evidence="1" id="KW-0472">Membrane</keyword>
<gene>
    <name evidence="2" type="ORF">DV20_09500</name>
</gene>
<keyword evidence="1" id="KW-0812">Transmembrane</keyword>
<feature type="transmembrane region" description="Helical" evidence="1">
    <location>
        <begin position="73"/>
        <end position="97"/>
    </location>
</feature>
<dbReference type="eggNOG" id="ENOG5032VEG">
    <property type="taxonomic scope" value="Bacteria"/>
</dbReference>
<reference evidence="2 3" key="1">
    <citation type="submission" date="2014-05" db="EMBL/GenBank/DDBJ databases">
        <title>Draft genome sequence of Amycolatopsis rifamycinica DSM 46095.</title>
        <authorList>
            <person name="Lal R."/>
            <person name="Saxena A."/>
            <person name="Kumari R."/>
            <person name="Mukherjee U."/>
            <person name="Singh P."/>
            <person name="Sangwan N."/>
            <person name="Mahato N.K."/>
        </authorList>
    </citation>
    <scope>NUCLEOTIDE SEQUENCE [LARGE SCALE GENOMIC DNA]</scope>
    <source>
        <strain evidence="2 3">DSM 46095</strain>
    </source>
</reference>
<comment type="caution">
    <text evidence="2">The sequence shown here is derived from an EMBL/GenBank/DDBJ whole genome shotgun (WGS) entry which is preliminary data.</text>
</comment>
<feature type="transmembrane region" description="Helical" evidence="1">
    <location>
        <begin position="41"/>
        <end position="61"/>
    </location>
</feature>
<dbReference type="Proteomes" id="UP000027345">
    <property type="component" value="Unassembled WGS sequence"/>
</dbReference>
<proteinExistence type="predicted"/>
<dbReference type="EMBL" id="JMQI01000019">
    <property type="protein sequence ID" value="KDN22479.1"/>
    <property type="molecule type" value="Genomic_DNA"/>
</dbReference>
<evidence type="ECO:0008006" key="4">
    <source>
        <dbReference type="Google" id="ProtNLM"/>
    </source>
</evidence>